<reference evidence="2" key="1">
    <citation type="submission" date="2016-11" db="EMBL/GenBank/DDBJ databases">
        <authorList>
            <person name="Varghese N."/>
            <person name="Submissions S."/>
        </authorList>
    </citation>
    <scope>NUCLEOTIDE SEQUENCE [LARGE SCALE GENOMIC DNA]</scope>
    <source>
        <strain evidence="2">DSM 12395</strain>
    </source>
</reference>
<gene>
    <name evidence="1" type="ORF">SAMN02745133_02198</name>
</gene>
<dbReference type="AlphaFoldDB" id="A0A1M5A731"/>
<evidence type="ECO:0000313" key="2">
    <source>
        <dbReference type="Proteomes" id="UP000184148"/>
    </source>
</evidence>
<proteinExistence type="predicted"/>
<keyword evidence="2" id="KW-1185">Reference proteome</keyword>
<dbReference type="STRING" id="1121429.SAMN02745133_02198"/>
<organism evidence="1 2">
    <name type="scientific">Desulforamulus putei DSM 12395</name>
    <dbReference type="NCBI Taxonomy" id="1121429"/>
    <lineage>
        <taxon>Bacteria</taxon>
        <taxon>Bacillati</taxon>
        <taxon>Bacillota</taxon>
        <taxon>Clostridia</taxon>
        <taxon>Eubacteriales</taxon>
        <taxon>Peptococcaceae</taxon>
        <taxon>Desulforamulus</taxon>
    </lineage>
</organism>
<sequence>MVIESGDYCNKYEAFITREVVNKCDKYKEESFKGCSGSKCDHHIHKVIVKEE</sequence>
<dbReference type="Proteomes" id="UP000184148">
    <property type="component" value="Unassembled WGS sequence"/>
</dbReference>
<protein>
    <submittedName>
        <fullName evidence="1">Uncharacterized protein</fullName>
    </submittedName>
</protein>
<accession>A0A1M5A731</accession>
<evidence type="ECO:0000313" key="1">
    <source>
        <dbReference type="EMBL" id="SHF26111.1"/>
    </source>
</evidence>
<name>A0A1M5A731_9FIRM</name>
<dbReference type="EMBL" id="FQUY01000016">
    <property type="protein sequence ID" value="SHF26111.1"/>
    <property type="molecule type" value="Genomic_DNA"/>
</dbReference>